<feature type="transmembrane region" description="Helical" evidence="2">
    <location>
        <begin position="30"/>
        <end position="49"/>
    </location>
</feature>
<accession>A0ABW6UTX4</accession>
<comment type="caution">
    <text evidence="3">The sequence shown here is derived from an EMBL/GenBank/DDBJ whole genome shotgun (WGS) entry which is preliminary data.</text>
</comment>
<evidence type="ECO:0000313" key="4">
    <source>
        <dbReference type="Proteomes" id="UP001602058"/>
    </source>
</evidence>
<dbReference type="EMBL" id="JBIAWJ010000028">
    <property type="protein sequence ID" value="MFF4526704.1"/>
    <property type="molecule type" value="Genomic_DNA"/>
</dbReference>
<feature type="transmembrane region" description="Helical" evidence="2">
    <location>
        <begin position="55"/>
        <end position="77"/>
    </location>
</feature>
<dbReference type="RefSeq" id="WP_351084280.1">
    <property type="nucleotide sequence ID" value="NZ_JBEOZG010000025.1"/>
</dbReference>
<evidence type="ECO:0000256" key="1">
    <source>
        <dbReference type="SAM" id="MobiDB-lite"/>
    </source>
</evidence>
<dbReference type="InterPro" id="IPR024414">
    <property type="entry name" value="Uncharacterised_PrgI"/>
</dbReference>
<protein>
    <submittedName>
        <fullName evidence="3">PrgI family protein</fullName>
    </submittedName>
</protein>
<keyword evidence="2" id="KW-0812">Transmembrane</keyword>
<keyword evidence="2" id="KW-1133">Transmembrane helix</keyword>
<dbReference type="Proteomes" id="UP001602058">
    <property type="component" value="Unassembled WGS sequence"/>
</dbReference>
<sequence>MSPPDETADAPYATRIPADISRPDRLLGPFTARQTAILAIAGLVLYGGWWATRPFMAPLAYVFLVIPIAGAVAALALGHREAIGLDRFLFAALAHTRTQGRRVHAPEGVPPLPVVVPSRWATAAGPPPAAMRMPYDGITADGVLDLDGDGEAAMATCSTVNFELRSAAEQQGLTAAFARWLNSLTGPTQLLVRCHRIDLTPLADTLQQEAAALPHPALEQAARAHAEFLADLAMSGNLLGQQIVLVAREEASVPGVRRHAGAGRARQRVAEAARALAAAEITAAPLDAGQCAELVSAACNPDTPTPTPTSTPSQATSEGGLA</sequence>
<organism evidence="3 4">
    <name type="scientific">Streptomyces bluensis</name>
    <dbReference type="NCBI Taxonomy" id="33897"/>
    <lineage>
        <taxon>Bacteria</taxon>
        <taxon>Bacillati</taxon>
        <taxon>Actinomycetota</taxon>
        <taxon>Actinomycetes</taxon>
        <taxon>Kitasatosporales</taxon>
        <taxon>Streptomycetaceae</taxon>
        <taxon>Streptomyces</taxon>
    </lineage>
</organism>
<keyword evidence="4" id="KW-1185">Reference proteome</keyword>
<evidence type="ECO:0000313" key="3">
    <source>
        <dbReference type="EMBL" id="MFF4526704.1"/>
    </source>
</evidence>
<gene>
    <name evidence="3" type="ORF">ACFY1D_35555</name>
</gene>
<reference evidence="3 4" key="1">
    <citation type="submission" date="2024-10" db="EMBL/GenBank/DDBJ databases">
        <title>The Natural Products Discovery Center: Release of the First 8490 Sequenced Strains for Exploring Actinobacteria Biosynthetic Diversity.</title>
        <authorList>
            <person name="Kalkreuter E."/>
            <person name="Kautsar S.A."/>
            <person name="Yang D."/>
            <person name="Bader C.D."/>
            <person name="Teijaro C.N."/>
            <person name="Fluegel L."/>
            <person name="Davis C.M."/>
            <person name="Simpson J.R."/>
            <person name="Lauterbach L."/>
            <person name="Steele A.D."/>
            <person name="Gui C."/>
            <person name="Meng S."/>
            <person name="Li G."/>
            <person name="Viehrig K."/>
            <person name="Ye F."/>
            <person name="Su P."/>
            <person name="Kiefer A.F."/>
            <person name="Nichols A."/>
            <person name="Cepeda A.J."/>
            <person name="Yan W."/>
            <person name="Fan B."/>
            <person name="Jiang Y."/>
            <person name="Adhikari A."/>
            <person name="Zheng C.-J."/>
            <person name="Schuster L."/>
            <person name="Cowan T.M."/>
            <person name="Smanski M.J."/>
            <person name="Chevrette M.G."/>
            <person name="De Carvalho L.P.S."/>
            <person name="Shen B."/>
        </authorList>
    </citation>
    <scope>NUCLEOTIDE SEQUENCE [LARGE SCALE GENOMIC DNA]</scope>
    <source>
        <strain evidence="3 4">NPDC001390</strain>
    </source>
</reference>
<proteinExistence type="predicted"/>
<feature type="region of interest" description="Disordered" evidence="1">
    <location>
        <begin position="299"/>
        <end position="322"/>
    </location>
</feature>
<keyword evidence="2" id="KW-0472">Membrane</keyword>
<dbReference type="Pfam" id="PF12666">
    <property type="entry name" value="PrgI"/>
    <property type="match status" value="1"/>
</dbReference>
<name>A0ABW6UTX4_9ACTN</name>
<evidence type="ECO:0000256" key="2">
    <source>
        <dbReference type="SAM" id="Phobius"/>
    </source>
</evidence>